<keyword evidence="2" id="KW-0812">Transmembrane</keyword>
<keyword evidence="2" id="KW-0472">Membrane</keyword>
<dbReference type="KEGG" id="apak:AP3564_18895"/>
<dbReference type="RefSeq" id="WP_157728021.1">
    <property type="nucleotide sequence ID" value="NZ_CP017703.1"/>
</dbReference>
<dbReference type="Pfam" id="PF01551">
    <property type="entry name" value="Peptidase_M23"/>
    <property type="match status" value="1"/>
</dbReference>
<feature type="domain" description="M23ase beta-sheet core" evidence="3">
    <location>
        <begin position="167"/>
        <end position="257"/>
    </location>
</feature>
<feature type="transmembrane region" description="Helical" evidence="2">
    <location>
        <begin position="74"/>
        <end position="93"/>
    </location>
</feature>
<dbReference type="Proteomes" id="UP000214606">
    <property type="component" value="Chromosome"/>
</dbReference>
<protein>
    <recommendedName>
        <fullName evidence="3">M23ase beta-sheet core domain-containing protein</fullName>
    </recommendedName>
</protein>
<evidence type="ECO:0000313" key="5">
    <source>
        <dbReference type="Proteomes" id="UP000214606"/>
    </source>
</evidence>
<dbReference type="PANTHER" id="PTHR21666">
    <property type="entry name" value="PEPTIDASE-RELATED"/>
    <property type="match status" value="1"/>
</dbReference>
<dbReference type="PANTHER" id="PTHR21666:SF274">
    <property type="entry name" value="STAGE IV SPORULATION PROTEIN FA"/>
    <property type="match status" value="1"/>
</dbReference>
<organism evidence="4 5">
    <name type="scientific">Aeribacillus pallidus</name>
    <dbReference type="NCBI Taxonomy" id="33936"/>
    <lineage>
        <taxon>Bacteria</taxon>
        <taxon>Bacillati</taxon>
        <taxon>Bacillota</taxon>
        <taxon>Bacilli</taxon>
        <taxon>Bacillales</taxon>
        <taxon>Bacillaceae</taxon>
        <taxon>Aeribacillus</taxon>
    </lineage>
</organism>
<accession>A0A223EA26</accession>
<dbReference type="SUPFAM" id="SSF51261">
    <property type="entry name" value="Duplicated hybrid motif"/>
    <property type="match status" value="1"/>
</dbReference>
<gene>
    <name evidence="4" type="ORF">AP3564_18895</name>
</gene>
<reference evidence="4 5" key="1">
    <citation type="submission" date="2016-10" db="EMBL/GenBank/DDBJ databases">
        <title>The whole genome sequencing and assembly of Aeribacillus pallidus KCTC3564 strain.</title>
        <authorList>
            <person name="Lee Y.-J."/>
            <person name="Park M.-K."/>
            <person name="Yi H."/>
            <person name="Bahn Y.-S."/>
            <person name="Kim J.F."/>
            <person name="Lee D.-W."/>
        </authorList>
    </citation>
    <scope>NUCLEOTIDE SEQUENCE [LARGE SCALE GENOMIC DNA]</scope>
    <source>
        <strain evidence="4 5">KCTC3564</strain>
    </source>
</reference>
<feature type="region of interest" description="Disordered" evidence="1">
    <location>
        <begin position="1"/>
        <end position="36"/>
    </location>
</feature>
<sequence>MMNRRAKEIKKRIAKRKRKRMNSMLSSSSSSSDDTSVPFINQITQENVQVDAGSPLNVEAEGSKNFHPLFRSDVFITKLLISSCIVLMIGIIFKNDRAEFLKARDFVSHVMEKEFNFAYVSKWYEEQFGNPLAFLKKQSKEESGSKESQYAVPASGKVLQSFKDTGQGVMIETNNKTVEAMNEGIVIEAGKKEDTGLTVVIQHADGIETWYGNLEELNVALYDFVETGKPVGKVKQSQNQHGTYYFAIKKGDTFIDPSQVISFE</sequence>
<dbReference type="InterPro" id="IPR016047">
    <property type="entry name" value="M23ase_b-sheet_dom"/>
</dbReference>
<proteinExistence type="predicted"/>
<dbReference type="EMBL" id="CP017703">
    <property type="protein sequence ID" value="ASS92050.1"/>
    <property type="molecule type" value="Genomic_DNA"/>
</dbReference>
<dbReference type="AlphaFoldDB" id="A0A223EA26"/>
<evidence type="ECO:0000256" key="2">
    <source>
        <dbReference type="SAM" id="Phobius"/>
    </source>
</evidence>
<dbReference type="InterPro" id="IPR050570">
    <property type="entry name" value="Cell_wall_metabolism_enzyme"/>
</dbReference>
<dbReference type="GO" id="GO:0004222">
    <property type="term" value="F:metalloendopeptidase activity"/>
    <property type="evidence" value="ECO:0007669"/>
    <property type="project" value="TreeGrafter"/>
</dbReference>
<dbReference type="CDD" id="cd12797">
    <property type="entry name" value="M23_peptidase"/>
    <property type="match status" value="1"/>
</dbReference>
<name>A0A223EA26_9BACI</name>
<keyword evidence="2" id="KW-1133">Transmembrane helix</keyword>
<evidence type="ECO:0000256" key="1">
    <source>
        <dbReference type="SAM" id="MobiDB-lite"/>
    </source>
</evidence>
<feature type="compositionally biased region" description="Basic residues" evidence="1">
    <location>
        <begin position="7"/>
        <end position="21"/>
    </location>
</feature>
<evidence type="ECO:0000259" key="3">
    <source>
        <dbReference type="Pfam" id="PF01551"/>
    </source>
</evidence>
<dbReference type="Gene3D" id="2.70.70.10">
    <property type="entry name" value="Glucose Permease (Domain IIA)"/>
    <property type="match status" value="1"/>
</dbReference>
<dbReference type="InterPro" id="IPR011055">
    <property type="entry name" value="Dup_hybrid_motif"/>
</dbReference>
<evidence type="ECO:0000313" key="4">
    <source>
        <dbReference type="EMBL" id="ASS92050.1"/>
    </source>
</evidence>